<evidence type="ECO:0000259" key="1">
    <source>
        <dbReference type="PROSITE" id="PS50943"/>
    </source>
</evidence>
<protein>
    <submittedName>
        <fullName evidence="2">Helix-turn-helix domain-containing protein</fullName>
    </submittedName>
</protein>
<dbReference type="Gene3D" id="1.10.260.40">
    <property type="entry name" value="lambda repressor-like DNA-binding domains"/>
    <property type="match status" value="1"/>
</dbReference>
<dbReference type="RefSeq" id="WP_249707650.1">
    <property type="nucleotide sequence ID" value="NZ_JAMFMB010000005.1"/>
</dbReference>
<sequence length="244" mass="27029">MIFGDNLRQLSRTYPSISELSRQLGINRTQFNRYLSGESFPRPDVLDRICSFFGTDARILLHPVAAISQPAPLPGSDFLQDYLTPKPGALREGALPSGLYQVTCRTGGEPDGYISTLILIFRHADGVFVRGHAARGAHRPRHEFRGYATCQKGGLMLVTSQRGAQNAAATFLTRLAQIEMPVWTGHVLHHPDAAICQRAFPVIYEHLGRDRARIKRAARRVGALTGDQLSTLEITHLRADYALT</sequence>
<dbReference type="PROSITE" id="PS50943">
    <property type="entry name" value="HTH_CROC1"/>
    <property type="match status" value="1"/>
</dbReference>
<reference evidence="2" key="1">
    <citation type="submission" date="2022-05" db="EMBL/GenBank/DDBJ databases">
        <authorList>
            <person name="Park J.-S."/>
        </authorList>
    </citation>
    <scope>NUCLEOTIDE SEQUENCE</scope>
    <source>
        <strain evidence="2">2012CJ41-6</strain>
    </source>
</reference>
<dbReference type="InterPro" id="IPR001387">
    <property type="entry name" value="Cro/C1-type_HTH"/>
</dbReference>
<evidence type="ECO:0000313" key="2">
    <source>
        <dbReference type="EMBL" id="MCL6283051.1"/>
    </source>
</evidence>
<name>A0ABT0PZK1_9RHOB</name>
<comment type="caution">
    <text evidence="2">The sequence shown here is derived from an EMBL/GenBank/DDBJ whole genome shotgun (WGS) entry which is preliminary data.</text>
</comment>
<organism evidence="2 3">
    <name type="scientific">Ruegeria spongiae</name>
    <dbReference type="NCBI Taxonomy" id="2942209"/>
    <lineage>
        <taxon>Bacteria</taxon>
        <taxon>Pseudomonadati</taxon>
        <taxon>Pseudomonadota</taxon>
        <taxon>Alphaproteobacteria</taxon>
        <taxon>Rhodobacterales</taxon>
        <taxon>Roseobacteraceae</taxon>
        <taxon>Ruegeria</taxon>
    </lineage>
</organism>
<gene>
    <name evidence="2" type="ORF">M3P21_05840</name>
</gene>
<accession>A0ABT0PZK1</accession>
<dbReference type="InterPro" id="IPR010982">
    <property type="entry name" value="Lambda_DNA-bd_dom_sf"/>
</dbReference>
<dbReference type="SMART" id="SM00530">
    <property type="entry name" value="HTH_XRE"/>
    <property type="match status" value="1"/>
</dbReference>
<dbReference type="EMBL" id="JAMFMB010000005">
    <property type="protein sequence ID" value="MCL6283051.1"/>
    <property type="molecule type" value="Genomic_DNA"/>
</dbReference>
<dbReference type="Pfam" id="PF13443">
    <property type="entry name" value="HTH_26"/>
    <property type="match status" value="1"/>
</dbReference>
<keyword evidence="3" id="KW-1185">Reference proteome</keyword>
<evidence type="ECO:0000313" key="3">
    <source>
        <dbReference type="Proteomes" id="UP001203880"/>
    </source>
</evidence>
<feature type="domain" description="HTH cro/C1-type" evidence="1">
    <location>
        <begin position="16"/>
        <end position="60"/>
    </location>
</feature>
<dbReference type="SUPFAM" id="SSF47413">
    <property type="entry name" value="lambda repressor-like DNA-binding domains"/>
    <property type="match status" value="1"/>
</dbReference>
<dbReference type="Proteomes" id="UP001203880">
    <property type="component" value="Unassembled WGS sequence"/>
</dbReference>
<dbReference type="CDD" id="cd00093">
    <property type="entry name" value="HTH_XRE"/>
    <property type="match status" value="1"/>
</dbReference>
<proteinExistence type="predicted"/>